<keyword evidence="1 2" id="KW-0443">Lipid metabolism</keyword>
<dbReference type="GO" id="GO:0016042">
    <property type="term" value="P:lipid catabolic process"/>
    <property type="evidence" value="ECO:0007669"/>
    <property type="project" value="UniProtKB-UniRule"/>
</dbReference>
<feature type="short sequence motif" description="GXGXXG" evidence="2">
    <location>
        <begin position="11"/>
        <end position="16"/>
    </location>
</feature>
<dbReference type="InterPro" id="IPR047156">
    <property type="entry name" value="Teg/CotR/CapV-like"/>
</dbReference>
<evidence type="ECO:0000313" key="5">
    <source>
        <dbReference type="Proteomes" id="UP000095594"/>
    </source>
</evidence>
<dbReference type="PANTHER" id="PTHR24138:SF10">
    <property type="entry name" value="PHOSPHOLIPASE A2"/>
    <property type="match status" value="1"/>
</dbReference>
<protein>
    <submittedName>
        <fullName evidence="4">Patatin-like phospholipase</fullName>
    </submittedName>
</protein>
<dbReference type="AlphaFoldDB" id="A0A174JF79"/>
<dbReference type="Gene3D" id="3.40.1090.10">
    <property type="entry name" value="Cytosolic phospholipase A2 catalytic domain"/>
    <property type="match status" value="1"/>
</dbReference>
<accession>A0A174JF79</accession>
<evidence type="ECO:0000256" key="2">
    <source>
        <dbReference type="PROSITE-ProRule" id="PRU01161"/>
    </source>
</evidence>
<feature type="domain" description="PNPLA" evidence="3">
    <location>
        <begin position="7"/>
        <end position="181"/>
    </location>
</feature>
<dbReference type="PANTHER" id="PTHR24138">
    <property type="entry name" value="INTRACELLLAR PHOSPHOLIPASE A FAMILY"/>
    <property type="match status" value="1"/>
</dbReference>
<sequence length="303" mass="34080">MKNFKILSFDGGGIKGALSTRIILRLTQKYPTLLEDIDLFAGTSTGSIIALYLAYSKNSYAIDNLYNEENIKKIFSKKRPNFFIPKFSSKNLLKELKANFPEDLKLKDLHPYVFIPTFSTNGFTSNSWEPVFLNNLTDNTTAEFSVIDAALASSAAPTYFPSHKGFIDGGVVVNNPTPIASFFALSKLDSISSSSQLRILSIGTGNYPNKIASNTAKWGMLQWAFDPFISIKSPILTILLEGSSLVEDIYCKELFMQNYFRLNPIIPDHIEMDDYKKVSLLKNIADSLDLTELYNYIDNIFYK</sequence>
<feature type="short sequence motif" description="GXSXG" evidence="2">
    <location>
        <begin position="42"/>
        <end position="46"/>
    </location>
</feature>
<feature type="active site" description="Proton acceptor" evidence="2">
    <location>
        <position position="168"/>
    </location>
</feature>
<dbReference type="Proteomes" id="UP000095594">
    <property type="component" value="Unassembled WGS sequence"/>
</dbReference>
<dbReference type="Pfam" id="PF01734">
    <property type="entry name" value="Patatin"/>
    <property type="match status" value="1"/>
</dbReference>
<evidence type="ECO:0000313" key="4">
    <source>
        <dbReference type="EMBL" id="CUO96866.1"/>
    </source>
</evidence>
<dbReference type="SUPFAM" id="SSF52151">
    <property type="entry name" value="FabD/lysophospholipase-like"/>
    <property type="match status" value="1"/>
</dbReference>
<dbReference type="InterPro" id="IPR016035">
    <property type="entry name" value="Acyl_Trfase/lysoPLipase"/>
</dbReference>
<keyword evidence="2" id="KW-0442">Lipid degradation</keyword>
<dbReference type="PROSITE" id="PS51635">
    <property type="entry name" value="PNPLA"/>
    <property type="match status" value="1"/>
</dbReference>
<organism evidence="4 5">
    <name type="scientific">Clostridium disporicum</name>
    <dbReference type="NCBI Taxonomy" id="84024"/>
    <lineage>
        <taxon>Bacteria</taxon>
        <taxon>Bacillati</taxon>
        <taxon>Bacillota</taxon>
        <taxon>Clostridia</taxon>
        <taxon>Eubacteriales</taxon>
        <taxon>Clostridiaceae</taxon>
        <taxon>Clostridium</taxon>
    </lineage>
</organism>
<feature type="short sequence motif" description="DGA/G" evidence="2">
    <location>
        <begin position="168"/>
        <end position="170"/>
    </location>
</feature>
<evidence type="ECO:0000256" key="1">
    <source>
        <dbReference type="ARBA" id="ARBA00023098"/>
    </source>
</evidence>
<dbReference type="InterPro" id="IPR002641">
    <property type="entry name" value="PNPLA_dom"/>
</dbReference>
<reference evidence="4 5" key="1">
    <citation type="submission" date="2015-09" db="EMBL/GenBank/DDBJ databases">
        <authorList>
            <consortium name="Pathogen Informatics"/>
        </authorList>
    </citation>
    <scope>NUCLEOTIDE SEQUENCE [LARGE SCALE GENOMIC DNA]</scope>
    <source>
        <strain evidence="4 5">2789STDY5834856</strain>
    </source>
</reference>
<name>A0A174JF79_9CLOT</name>
<dbReference type="RefSeq" id="WP_055267407.1">
    <property type="nucleotide sequence ID" value="NZ_CABIXQ010000021.1"/>
</dbReference>
<feature type="active site" description="Nucleophile" evidence="2">
    <location>
        <position position="44"/>
    </location>
</feature>
<gene>
    <name evidence="4" type="ORF">ERS852471_02711</name>
</gene>
<keyword evidence="2" id="KW-0378">Hydrolase</keyword>
<evidence type="ECO:0000259" key="3">
    <source>
        <dbReference type="PROSITE" id="PS51635"/>
    </source>
</evidence>
<dbReference type="GO" id="GO:0016787">
    <property type="term" value="F:hydrolase activity"/>
    <property type="evidence" value="ECO:0007669"/>
    <property type="project" value="UniProtKB-UniRule"/>
</dbReference>
<dbReference type="EMBL" id="CYZX01000021">
    <property type="protein sequence ID" value="CUO96866.1"/>
    <property type="molecule type" value="Genomic_DNA"/>
</dbReference>
<proteinExistence type="predicted"/>